<protein>
    <submittedName>
        <fullName evidence="2">Uncharacterized protein</fullName>
    </submittedName>
</protein>
<keyword evidence="1" id="KW-1133">Transmembrane helix</keyword>
<evidence type="ECO:0000313" key="3">
    <source>
        <dbReference type="Proteomes" id="UP000231259"/>
    </source>
</evidence>
<dbReference type="EMBL" id="AWWI01000134">
    <property type="protein sequence ID" value="PIL18150.1"/>
    <property type="molecule type" value="Genomic_DNA"/>
</dbReference>
<feature type="transmembrane region" description="Helical" evidence="1">
    <location>
        <begin position="15"/>
        <end position="36"/>
    </location>
</feature>
<keyword evidence="3" id="KW-1185">Reference proteome</keyword>
<name>A0A2G8R9B5_9RHOB</name>
<keyword evidence="1" id="KW-0472">Membrane</keyword>
<evidence type="ECO:0000256" key="1">
    <source>
        <dbReference type="SAM" id="Phobius"/>
    </source>
</evidence>
<keyword evidence="1" id="KW-0812">Transmembrane</keyword>
<dbReference type="AlphaFoldDB" id="A0A2G8R9B5"/>
<gene>
    <name evidence="2" type="ORF">P775_21125</name>
</gene>
<dbReference type="Proteomes" id="UP000231259">
    <property type="component" value="Unassembled WGS sequence"/>
</dbReference>
<evidence type="ECO:0000313" key="2">
    <source>
        <dbReference type="EMBL" id="PIL18150.1"/>
    </source>
</evidence>
<comment type="caution">
    <text evidence="2">The sequence shown here is derived from an EMBL/GenBank/DDBJ whole genome shotgun (WGS) entry which is preliminary data.</text>
</comment>
<accession>A0A2G8R9B5</accession>
<proteinExistence type="predicted"/>
<organism evidence="2 3">
    <name type="scientific">Puniceibacterium antarcticum</name>
    <dbReference type="NCBI Taxonomy" id="1206336"/>
    <lineage>
        <taxon>Bacteria</taxon>
        <taxon>Pseudomonadati</taxon>
        <taxon>Pseudomonadota</taxon>
        <taxon>Alphaproteobacteria</taxon>
        <taxon>Rhodobacterales</taxon>
        <taxon>Paracoccaceae</taxon>
        <taxon>Puniceibacterium</taxon>
    </lineage>
</organism>
<sequence>MIDKIDANLAGLETLNWLLILWGWFWLIYIFQVKYLNLYGCPR</sequence>
<reference evidence="2 3" key="1">
    <citation type="submission" date="2013-09" db="EMBL/GenBank/DDBJ databases">
        <title>Genome sequencing of Phaeobacter antarcticus sp. nov. SM1211.</title>
        <authorList>
            <person name="Zhang X.-Y."/>
            <person name="Liu C."/>
            <person name="Chen X.-L."/>
            <person name="Xie B.-B."/>
            <person name="Qin Q.-L."/>
            <person name="Rong J.-C."/>
            <person name="Zhang Y.-Z."/>
        </authorList>
    </citation>
    <scope>NUCLEOTIDE SEQUENCE [LARGE SCALE GENOMIC DNA]</scope>
    <source>
        <strain evidence="2 3">SM1211</strain>
    </source>
</reference>